<dbReference type="PANTHER" id="PTHR42941:SF1">
    <property type="entry name" value="SLL1037 PROTEIN"/>
    <property type="match status" value="1"/>
</dbReference>
<sequence>MKKIIIKIFLLFWICSFSVTLWAKPQHIILTASQATGSYIFANELSRLLSSSRKTNKSELVIRADVSAGNRLTQLSNNRVSLAIIDAKTAHEQLKKHPGLHVLSVLWKNWLYVLGTVPGPFLSLESTQTLLVHDNSLYFAQVWKKLAPQSEITWFNGSSIPDFTDGFSEEVLAVTGPVPLREINNWLEQFAGIRLLALDQQLIRSLRLNFPWLMPHKLPANSFSYQAEALTGMVWNPVLVVRGDFPEKLATTLLSLMFSQKETLNPQFLFKNIVRTDNIAYRKVYPYHAAAKKMFRFK</sequence>
<protein>
    <recommendedName>
        <fullName evidence="2">C4-dicarboxylate ABC transporter substrate-binding protein</fullName>
    </recommendedName>
</protein>
<reference evidence="1" key="1">
    <citation type="submission" date="2018-05" db="EMBL/GenBank/DDBJ databases">
        <authorList>
            <person name="Lanie J.A."/>
            <person name="Ng W.-L."/>
            <person name="Kazmierczak K.M."/>
            <person name="Andrzejewski T.M."/>
            <person name="Davidsen T.M."/>
            <person name="Wayne K.J."/>
            <person name="Tettelin H."/>
            <person name="Glass J.I."/>
            <person name="Rusch D."/>
            <person name="Podicherti R."/>
            <person name="Tsui H.-C.T."/>
            <person name="Winkler M.E."/>
        </authorList>
    </citation>
    <scope>NUCLEOTIDE SEQUENCE</scope>
</reference>
<proteinExistence type="predicted"/>
<dbReference type="EMBL" id="UINC01001291">
    <property type="protein sequence ID" value="SUZ76776.1"/>
    <property type="molecule type" value="Genomic_DNA"/>
</dbReference>
<gene>
    <name evidence="1" type="ORF">METZ01_LOCUS29630</name>
</gene>
<dbReference type="AlphaFoldDB" id="A0A381QBT7"/>
<dbReference type="InterPro" id="IPR011852">
    <property type="entry name" value="TRAP_TAXI"/>
</dbReference>
<dbReference type="PANTHER" id="PTHR42941">
    <property type="entry name" value="SLL1037 PROTEIN"/>
    <property type="match status" value="1"/>
</dbReference>
<accession>A0A381QBT7</accession>
<evidence type="ECO:0000313" key="1">
    <source>
        <dbReference type="EMBL" id="SUZ76776.1"/>
    </source>
</evidence>
<name>A0A381QBT7_9ZZZZ</name>
<organism evidence="1">
    <name type="scientific">marine metagenome</name>
    <dbReference type="NCBI Taxonomy" id="408172"/>
    <lineage>
        <taxon>unclassified sequences</taxon>
        <taxon>metagenomes</taxon>
        <taxon>ecological metagenomes</taxon>
    </lineage>
</organism>
<dbReference type="SUPFAM" id="SSF53850">
    <property type="entry name" value="Periplasmic binding protein-like II"/>
    <property type="match status" value="1"/>
</dbReference>
<dbReference type="Gene3D" id="3.40.190.10">
    <property type="entry name" value="Periplasmic binding protein-like II"/>
    <property type="match status" value="2"/>
</dbReference>
<evidence type="ECO:0008006" key="2">
    <source>
        <dbReference type="Google" id="ProtNLM"/>
    </source>
</evidence>